<reference evidence="2" key="3">
    <citation type="submission" date="2025-08" db="UniProtKB">
        <authorList>
            <consortium name="Ensembl"/>
        </authorList>
    </citation>
    <scope>IDENTIFICATION</scope>
</reference>
<feature type="region of interest" description="Disordered" evidence="1">
    <location>
        <begin position="489"/>
        <end position="518"/>
    </location>
</feature>
<dbReference type="InterPro" id="IPR053309">
    <property type="entry name" value="Balbiani_Body_Formation"/>
</dbReference>
<dbReference type="Ensembl" id="ENSELUT00000020848.3">
    <property type="protein sequence ID" value="ENSELUP00000012527.3"/>
    <property type="gene ID" value="ENSELUG00000012740.3"/>
</dbReference>
<dbReference type="GeneID" id="105022711"/>
<evidence type="ECO:0008006" key="4">
    <source>
        <dbReference type="Google" id="ProtNLM"/>
    </source>
</evidence>
<dbReference type="GO" id="GO:0060832">
    <property type="term" value="P:oocyte animal/vegetal axis specification"/>
    <property type="evidence" value="ECO:0007669"/>
    <property type="project" value="Ensembl"/>
</dbReference>
<dbReference type="FunCoup" id="A0A3P8Y7C5">
    <property type="interactions" value="139"/>
</dbReference>
<dbReference type="InParanoid" id="A0A3P8Y7C5"/>
<dbReference type="Bgee" id="ENSELUG00000012740">
    <property type="expression patterns" value="Expressed in ovary and 3 other cell types or tissues"/>
</dbReference>
<feature type="region of interest" description="Disordered" evidence="1">
    <location>
        <begin position="140"/>
        <end position="206"/>
    </location>
</feature>
<evidence type="ECO:0000313" key="3">
    <source>
        <dbReference type="Proteomes" id="UP000265140"/>
    </source>
</evidence>
<dbReference type="OMA" id="ICLNTRE"/>
<dbReference type="CTD" id="334375"/>
<feature type="compositionally biased region" description="Polar residues" evidence="1">
    <location>
        <begin position="153"/>
        <end position="171"/>
    </location>
</feature>
<evidence type="ECO:0000256" key="1">
    <source>
        <dbReference type="SAM" id="MobiDB-lite"/>
    </source>
</evidence>
<organism evidence="2 3">
    <name type="scientific">Esox lucius</name>
    <name type="common">Northern pike</name>
    <dbReference type="NCBI Taxonomy" id="8010"/>
    <lineage>
        <taxon>Eukaryota</taxon>
        <taxon>Metazoa</taxon>
        <taxon>Chordata</taxon>
        <taxon>Craniata</taxon>
        <taxon>Vertebrata</taxon>
        <taxon>Euteleostomi</taxon>
        <taxon>Actinopterygii</taxon>
        <taxon>Neopterygii</taxon>
        <taxon>Teleostei</taxon>
        <taxon>Protacanthopterygii</taxon>
        <taxon>Esociformes</taxon>
        <taxon>Esocidae</taxon>
        <taxon>Esox</taxon>
    </lineage>
</organism>
<protein>
    <recommendedName>
        <fullName evidence="4">Bucky ball</fullName>
    </recommendedName>
</protein>
<dbReference type="RefSeq" id="XP_010889674.3">
    <property type="nucleotide sequence ID" value="XM_010891372.5"/>
</dbReference>
<name>A0A3P8Y7C5_ESOLU</name>
<feature type="compositionally biased region" description="Polar residues" evidence="1">
    <location>
        <begin position="612"/>
        <end position="623"/>
    </location>
</feature>
<proteinExistence type="predicted"/>
<feature type="compositionally biased region" description="Acidic residues" evidence="1">
    <location>
        <begin position="499"/>
        <end position="518"/>
    </location>
</feature>
<evidence type="ECO:0000313" key="2">
    <source>
        <dbReference type="Ensembl" id="ENSELUP00000012527.3"/>
    </source>
</evidence>
<dbReference type="GO" id="GO:0016333">
    <property type="term" value="P:morphogenesis of follicular epithelium"/>
    <property type="evidence" value="ECO:0007669"/>
    <property type="project" value="Ensembl"/>
</dbReference>
<dbReference type="AlphaFoldDB" id="A0A3P8Y7C5"/>
<accession>A0A3P8Y7C5</accession>
<sequence length="686" mass="76739">MYMNNPSQSMGVGQPHHQINHTRPFFYVQPPTQPYYNMHHWNMNLYGQPSSAMPYGRPYMAPYQYLQYPGYMVPQAPMQPVDYSRMFNPHIASATYDIQFRHHFQQQARVRRTTACSEAQTDPCDAIHKLIDGLDRLATTKIPPGDRGHMPNSDLTLTSNVSVSPASSGTMSGDVEAEPSGQGRASAPRPLPQRQPQPSKRQWDYTVSSSVFSDSTCAAAYDAESSQSCLDGQAKQDVWSVCSGTLPIDRDVHEDMLESRQQYHSDKICLNTREPGIDGLPGEHPKPLLDNAKHEYGTSLQRLERNGVSPDRKSLDCSSGKDEMVLLLSGSELKDAENLAPVVEDLPCQIPGMPFNGVTVDTPPNDEPLLYVDSVASSLGDLPRRSLPMLASAYYYSYYPPVAQDRQSVLSLSMDELSSRDELFTDVDDLDLMSGPVYMGGGKLAEAAGNTADLLGKENLHFKSEERFAACSETCLSCGLSLVGEPWPDEAHGPGSYVDQEEMGDDLEEEENDYNDGEELPSTCQVPTLMKKPQHPTRLSLLSTQPFSKRKPRRSCCEDHNECLCHEEQGFLWSSDCCEEHNDNVKADKYKGKLLNPPSMLSNEKPWREGSVSDQDSWGSSGTKYKLKSFRHDNGSQEKMRPLCRRPSCKTFVQRPRRTECDHCEGSEFPCSHRGRGTVNRRGTRY</sequence>
<reference evidence="2" key="2">
    <citation type="submission" date="2020-02" db="EMBL/GenBank/DDBJ databases">
        <title>Esox lucius (northern pike) genome, fEsoLuc1, primary haplotype.</title>
        <authorList>
            <person name="Myers G."/>
            <person name="Karagic N."/>
            <person name="Meyer A."/>
            <person name="Pippel M."/>
            <person name="Reichard M."/>
            <person name="Winkler S."/>
            <person name="Tracey A."/>
            <person name="Sims Y."/>
            <person name="Howe K."/>
            <person name="Rhie A."/>
            <person name="Formenti G."/>
            <person name="Durbin R."/>
            <person name="Fedrigo O."/>
            <person name="Jarvis E.D."/>
        </authorList>
    </citation>
    <scope>NUCLEOTIDE SEQUENCE [LARGE SCALE GENOMIC DNA]</scope>
</reference>
<dbReference type="GeneTree" id="ENSGT00940000171744"/>
<reference evidence="3" key="1">
    <citation type="journal article" date="2014" name="PLoS ONE">
        <title>The genome and linkage map of the northern pike (Esox lucius): conserved synteny revealed between the salmonid sister group and the Neoteleostei.</title>
        <authorList>
            <person name="Rondeau E.B."/>
            <person name="Minkley D.R."/>
            <person name="Leong J.S."/>
            <person name="Messmer A.M."/>
            <person name="Jantzen J.R."/>
            <person name="von Schalburg K.R."/>
            <person name="Lemon C."/>
            <person name="Bird N.H."/>
            <person name="Koop B.F."/>
        </authorList>
    </citation>
    <scope>NUCLEOTIDE SEQUENCE</scope>
</reference>
<dbReference type="PANTHER" id="PTHR38654:SF1">
    <property type="entry name" value="BUCKY BALL"/>
    <property type="match status" value="1"/>
</dbReference>
<reference evidence="2" key="4">
    <citation type="submission" date="2025-09" db="UniProtKB">
        <authorList>
            <consortium name="Ensembl"/>
        </authorList>
    </citation>
    <scope>IDENTIFICATION</scope>
</reference>
<dbReference type="Proteomes" id="UP000265140">
    <property type="component" value="Chromosome 3"/>
</dbReference>
<dbReference type="PANTHER" id="PTHR38654">
    <property type="entry name" value="BUCKY BALL-RELATED"/>
    <property type="match status" value="1"/>
</dbReference>
<dbReference type="GO" id="GO:0007315">
    <property type="term" value="P:pole plasm assembly"/>
    <property type="evidence" value="ECO:0007669"/>
    <property type="project" value="Ensembl"/>
</dbReference>
<feature type="region of interest" description="Disordered" evidence="1">
    <location>
        <begin position="601"/>
        <end position="625"/>
    </location>
</feature>
<keyword evidence="3" id="KW-1185">Reference proteome</keyword>
<dbReference type="KEGG" id="els:105022711"/>